<feature type="signal peptide" evidence="1">
    <location>
        <begin position="1"/>
        <end position="24"/>
    </location>
</feature>
<comment type="caution">
    <text evidence="2">The sequence shown here is derived from an EMBL/GenBank/DDBJ whole genome shotgun (WGS) entry which is preliminary data.</text>
</comment>
<dbReference type="Proteomes" id="UP001464378">
    <property type="component" value="Unassembled WGS sequence"/>
</dbReference>
<reference evidence="2 3" key="1">
    <citation type="submission" date="2024-03" db="EMBL/GenBank/DDBJ databases">
        <title>Human intestinal bacterial collection.</title>
        <authorList>
            <person name="Pauvert C."/>
            <person name="Hitch T.C.A."/>
            <person name="Clavel T."/>
        </authorList>
    </citation>
    <scope>NUCLEOTIDE SEQUENCE [LARGE SCALE GENOMIC DNA]</scope>
    <source>
        <strain evidence="2 3">CLA-AP-H29</strain>
    </source>
</reference>
<evidence type="ECO:0000313" key="2">
    <source>
        <dbReference type="EMBL" id="MEQ2443997.1"/>
    </source>
</evidence>
<organism evidence="2 3">
    <name type="scientific">Pseudoflavonifractor intestinihominis</name>
    <dbReference type="NCBI Taxonomy" id="3133171"/>
    <lineage>
        <taxon>Bacteria</taxon>
        <taxon>Bacillati</taxon>
        <taxon>Bacillota</taxon>
        <taxon>Clostridia</taxon>
        <taxon>Eubacteriales</taxon>
        <taxon>Oscillospiraceae</taxon>
        <taxon>Pseudoflavonifractor</taxon>
    </lineage>
</organism>
<dbReference type="RefSeq" id="WP_294518112.1">
    <property type="nucleotide sequence ID" value="NZ_JBBMFK010000017.1"/>
</dbReference>
<sequence length="111" mass="11730">MKRIATVILGAALVLSLASCSKLGLPGKQSASPAPSESGMMEIKTSTITGTINRMDDYLVLLLDNGDYQIFDFDKGLDASTFAEGDKVEVTYTGVLGDENATPVATKLVKQ</sequence>
<dbReference type="PROSITE" id="PS51257">
    <property type="entry name" value="PROKAR_LIPOPROTEIN"/>
    <property type="match status" value="1"/>
</dbReference>
<feature type="chain" id="PRO_5046042699" description="DUF3221 domain-containing protein" evidence="1">
    <location>
        <begin position="25"/>
        <end position="111"/>
    </location>
</feature>
<keyword evidence="1" id="KW-0732">Signal</keyword>
<evidence type="ECO:0000313" key="3">
    <source>
        <dbReference type="Proteomes" id="UP001464378"/>
    </source>
</evidence>
<evidence type="ECO:0000256" key="1">
    <source>
        <dbReference type="SAM" id="SignalP"/>
    </source>
</evidence>
<name>A0ABV1E9K0_9FIRM</name>
<evidence type="ECO:0008006" key="4">
    <source>
        <dbReference type="Google" id="ProtNLM"/>
    </source>
</evidence>
<accession>A0ABV1E9K0</accession>
<protein>
    <recommendedName>
        <fullName evidence="4">DUF3221 domain-containing protein</fullName>
    </recommendedName>
</protein>
<dbReference type="EMBL" id="JBBMFK010000017">
    <property type="protein sequence ID" value="MEQ2443997.1"/>
    <property type="molecule type" value="Genomic_DNA"/>
</dbReference>
<keyword evidence="3" id="KW-1185">Reference proteome</keyword>
<proteinExistence type="predicted"/>
<gene>
    <name evidence="2" type="ORF">WMO64_11035</name>
</gene>